<reference evidence="2 3" key="1">
    <citation type="submission" date="2018-05" db="EMBL/GenBank/DDBJ databases">
        <title>Genomic Encyclopedia of Type Strains, Phase IV (KMG-IV): sequencing the most valuable type-strain genomes for metagenomic binning, comparative biology and taxonomic classification.</title>
        <authorList>
            <person name="Goeker M."/>
        </authorList>
    </citation>
    <scope>NUCLEOTIDE SEQUENCE [LARGE SCALE GENOMIC DNA]</scope>
    <source>
        <strain evidence="2 3">DSM 16791</strain>
    </source>
</reference>
<accession>A0A317PD40</accession>
<dbReference type="InterPro" id="IPR010359">
    <property type="entry name" value="IrrE_HExxH"/>
</dbReference>
<comment type="caution">
    <text evidence="2">The sequence shown here is derived from an EMBL/GenBank/DDBJ whole genome shotgun (WGS) entry which is preliminary data.</text>
</comment>
<name>A0A317PD40_9HYPH</name>
<proteinExistence type="predicted"/>
<dbReference type="Proteomes" id="UP000246352">
    <property type="component" value="Unassembled WGS sequence"/>
</dbReference>
<evidence type="ECO:0000313" key="3">
    <source>
        <dbReference type="Proteomes" id="UP000246352"/>
    </source>
</evidence>
<dbReference type="RefSeq" id="WP_146215636.1">
    <property type="nucleotide sequence ID" value="NZ_QGTR01000006.1"/>
</dbReference>
<dbReference type="OrthoDB" id="9794834at2"/>
<dbReference type="AlphaFoldDB" id="A0A317PD40"/>
<dbReference type="EMBL" id="QGTR01000006">
    <property type="protein sequence ID" value="PWV97555.1"/>
    <property type="molecule type" value="Genomic_DNA"/>
</dbReference>
<evidence type="ECO:0000259" key="1">
    <source>
        <dbReference type="Pfam" id="PF06114"/>
    </source>
</evidence>
<feature type="domain" description="IrrE N-terminal-like" evidence="1">
    <location>
        <begin position="79"/>
        <end position="164"/>
    </location>
</feature>
<protein>
    <submittedName>
        <fullName evidence="2">Uncharacterized protein DUF955</fullName>
    </submittedName>
</protein>
<evidence type="ECO:0000313" key="2">
    <source>
        <dbReference type="EMBL" id="PWV97555.1"/>
    </source>
</evidence>
<sequence>MQAALEFQHFEAKIVAMATKLRSNDDSPLFFLSEYCATNRISIKKGPEIPRLAAKLSRPREGKFRYSISLPMVPIRSYERFCIAHELAHVAIEEAQFPENLKHFNHWKIEELCDRFARNLLISDDYISTCLSKNYPKNTNDWLEFCDLLSRECRVPWMQAGIRITELNNNLAFLRFCWLDDNFERDLYIKSTSLKGRRGTNRTIIESSNLSNALNLLTSRSLVCDNWRGLLIDALGRSFEIERDPVLDDLLGTDLSQIAVRAEFGRYPCIFACSSNKRG</sequence>
<keyword evidence="3" id="KW-1185">Reference proteome</keyword>
<dbReference type="Pfam" id="PF06114">
    <property type="entry name" value="Peptidase_M78"/>
    <property type="match status" value="1"/>
</dbReference>
<organism evidence="2 3">
    <name type="scientific">Hoeflea marina</name>
    <dbReference type="NCBI Taxonomy" id="274592"/>
    <lineage>
        <taxon>Bacteria</taxon>
        <taxon>Pseudomonadati</taxon>
        <taxon>Pseudomonadota</taxon>
        <taxon>Alphaproteobacteria</taxon>
        <taxon>Hyphomicrobiales</taxon>
        <taxon>Rhizobiaceae</taxon>
        <taxon>Hoeflea</taxon>
    </lineage>
</organism>
<gene>
    <name evidence="2" type="ORF">DFR52_10678</name>
</gene>